<dbReference type="AlphaFoldDB" id="A0A964RIL6"/>
<evidence type="ECO:0000313" key="2">
    <source>
        <dbReference type="Proteomes" id="UP000656077"/>
    </source>
</evidence>
<reference evidence="1" key="1">
    <citation type="submission" date="2019-12" db="EMBL/GenBank/DDBJ databases">
        <title>Microbes associate with the intestines of laboratory mice.</title>
        <authorList>
            <person name="Navarre W."/>
            <person name="Wong E."/>
        </authorList>
    </citation>
    <scope>NUCLEOTIDE SEQUENCE</scope>
    <source>
        <strain evidence="1">NM79_F5</strain>
    </source>
</reference>
<comment type="caution">
    <text evidence="1">The sequence shown here is derived from an EMBL/GenBank/DDBJ whole genome shotgun (WGS) entry which is preliminary data.</text>
</comment>
<gene>
    <name evidence="1" type="ORF">GKZ28_01465</name>
</gene>
<dbReference type="InterPro" id="IPR025051">
    <property type="entry name" value="DUF3990"/>
</dbReference>
<accession>A0A964RIL6</accession>
<dbReference type="Pfam" id="PF13151">
    <property type="entry name" value="DUF3990"/>
    <property type="match status" value="1"/>
</dbReference>
<evidence type="ECO:0000313" key="1">
    <source>
        <dbReference type="EMBL" id="MVX62369.1"/>
    </source>
</evidence>
<dbReference type="Proteomes" id="UP000656077">
    <property type="component" value="Unassembled WGS sequence"/>
</dbReference>
<protein>
    <submittedName>
        <fullName evidence="1">DUF3990 domain-containing protein</fullName>
    </submittedName>
</protein>
<name>A0A964RIL6_9CLOT</name>
<organism evidence="1 2">
    <name type="scientific">Clostridium chromiireducens</name>
    <dbReference type="NCBI Taxonomy" id="225345"/>
    <lineage>
        <taxon>Bacteria</taxon>
        <taxon>Bacillati</taxon>
        <taxon>Bacillota</taxon>
        <taxon>Clostridia</taxon>
        <taxon>Eubacteriales</taxon>
        <taxon>Clostridiaceae</taxon>
        <taxon>Clostridium</taxon>
    </lineage>
</organism>
<proteinExistence type="predicted"/>
<dbReference type="EMBL" id="WSRQ01000002">
    <property type="protein sequence ID" value="MVX62369.1"/>
    <property type="molecule type" value="Genomic_DNA"/>
</dbReference>
<sequence length="58" mass="6572">MMKLIVYHGSDKIIDNPSHAGGRKFSDFGLGFYITTNIEMAKSWASRKKEKASYILMS</sequence>
<dbReference type="SUPFAM" id="SSF56399">
    <property type="entry name" value="ADP-ribosylation"/>
    <property type="match status" value="1"/>
</dbReference>